<dbReference type="EMBL" id="FOLX01000001">
    <property type="protein sequence ID" value="SFC66225.1"/>
    <property type="molecule type" value="Genomic_DNA"/>
</dbReference>
<dbReference type="PANTHER" id="PTHR38605:SF1">
    <property type="entry name" value="ATPASE"/>
    <property type="match status" value="1"/>
</dbReference>
<dbReference type="STRING" id="517719.SAMN05421762_1702"/>
<dbReference type="PIRSF" id="PIRSF019381">
    <property type="entry name" value="YcjX"/>
    <property type="match status" value="1"/>
</dbReference>
<dbReference type="OrthoDB" id="9777645at2"/>
<dbReference type="InterPro" id="IPR007413">
    <property type="entry name" value="YcjX-like"/>
</dbReference>
<name>A0A1I1KZY2_9RHOB</name>
<evidence type="ECO:0008006" key="3">
    <source>
        <dbReference type="Google" id="ProtNLM"/>
    </source>
</evidence>
<reference evidence="1 2" key="1">
    <citation type="submission" date="2016-10" db="EMBL/GenBank/DDBJ databases">
        <authorList>
            <person name="de Groot N.N."/>
        </authorList>
    </citation>
    <scope>NUCLEOTIDE SEQUENCE [LARGE SCALE GENOMIC DNA]</scope>
    <source>
        <strain evidence="1 2">DSM 29619</strain>
    </source>
</reference>
<proteinExistence type="predicted"/>
<keyword evidence="2" id="KW-1185">Reference proteome</keyword>
<gene>
    <name evidence="1" type="ORF">SAMN05421762_1702</name>
</gene>
<evidence type="ECO:0000313" key="1">
    <source>
        <dbReference type="EMBL" id="SFC66225.1"/>
    </source>
</evidence>
<dbReference type="Proteomes" id="UP000231644">
    <property type="component" value="Unassembled WGS sequence"/>
</dbReference>
<dbReference type="RefSeq" id="WP_093451580.1">
    <property type="nucleotide sequence ID" value="NZ_FNZG01000003.1"/>
</dbReference>
<protein>
    <recommendedName>
        <fullName evidence="3">YcjX-like protein</fullName>
    </recommendedName>
</protein>
<accession>A0A1I1KZY2</accession>
<organism evidence="1 2">
    <name type="scientific">Pseudooceanicola nitratireducens</name>
    <dbReference type="NCBI Taxonomy" id="517719"/>
    <lineage>
        <taxon>Bacteria</taxon>
        <taxon>Pseudomonadati</taxon>
        <taxon>Pseudomonadota</taxon>
        <taxon>Alphaproteobacteria</taxon>
        <taxon>Rhodobacterales</taxon>
        <taxon>Paracoccaceae</taxon>
        <taxon>Pseudooceanicola</taxon>
    </lineage>
</organism>
<sequence length="475" mass="52242">MIIGDIADSVARQVEAVGDTVTGAFFEPVIRLGVTGLARAGKTVFITSLVANLLDRARMPGLLAQSEGRIVSAYLQPQPDDTVPRFDYEPHLSALTGADPHWPESTRAISELRLSLKVRPRGLLSGIQGPRVVHLDIVDYPGEWLLDLGLLDRSFAEWSEEMLARLRGREEAAGFLAVMADHAGQEEWDEPQAQALARAYTEYLQAARAAGYSDLTPGRFLLPGEMAGSPALTFAPMTPEDKAPRKGLWREMERRFEAYKSQVAKPFFRDHFARIDRQVVLVDALGAIHKGPRAVEDLRQTMADILGAFRPGRNSFLSRILIGQRVEKILFAATKADHLHHAQHGALTGIMQALVRDAVDRAQFAGAETQALALASLRATVEETLTHQGRPLDCVRGTLLEADGTRGRKAAMYPGELPEDPARLLNPARQGQQAWLDGEYDLMSFAPALLRLKPGEGPPHIRLDRAAQFLIGDRL</sequence>
<dbReference type="Pfam" id="PF04317">
    <property type="entry name" value="DUF463"/>
    <property type="match status" value="1"/>
</dbReference>
<dbReference type="AlphaFoldDB" id="A0A1I1KZY2"/>
<evidence type="ECO:0000313" key="2">
    <source>
        <dbReference type="Proteomes" id="UP000231644"/>
    </source>
</evidence>
<dbReference type="PANTHER" id="PTHR38605">
    <property type="entry name" value="ATPASE-RELATED"/>
    <property type="match status" value="1"/>
</dbReference>